<dbReference type="InterPro" id="IPR010591">
    <property type="entry name" value="ATP11"/>
</dbReference>
<name>A0A2I0T885_LIMLA</name>
<keyword evidence="4" id="KW-0496">Mitochondrion</keyword>
<dbReference type="Proteomes" id="UP000233556">
    <property type="component" value="Unassembled WGS sequence"/>
</dbReference>
<proteinExistence type="inferred from homology"/>
<dbReference type="GO" id="GO:0033615">
    <property type="term" value="P:mitochondrial proton-transporting ATP synthase complex assembly"/>
    <property type="evidence" value="ECO:0007669"/>
    <property type="project" value="TreeGrafter"/>
</dbReference>
<protein>
    <submittedName>
        <fullName evidence="6">Uncharacterized protein</fullName>
    </submittedName>
</protein>
<evidence type="ECO:0000256" key="5">
    <source>
        <dbReference type="SAM" id="MobiDB-lite"/>
    </source>
</evidence>
<reference evidence="7" key="1">
    <citation type="submission" date="2017-11" db="EMBL/GenBank/DDBJ databases">
        <authorList>
            <person name="Lima N.C."/>
            <person name="Parody-Merino A.M."/>
            <person name="Battley P.F."/>
            <person name="Fidler A.E."/>
            <person name="Prosdocimi F."/>
        </authorList>
    </citation>
    <scope>NUCLEOTIDE SEQUENCE [LARGE SCALE GENOMIC DNA]</scope>
</reference>
<dbReference type="Pfam" id="PF06644">
    <property type="entry name" value="ATP11"/>
    <property type="match status" value="1"/>
</dbReference>
<evidence type="ECO:0000256" key="4">
    <source>
        <dbReference type="ARBA" id="ARBA00023128"/>
    </source>
</evidence>
<dbReference type="AlphaFoldDB" id="A0A2I0T885"/>
<evidence type="ECO:0000256" key="2">
    <source>
        <dbReference type="ARBA" id="ARBA00009116"/>
    </source>
</evidence>
<keyword evidence="7" id="KW-1185">Reference proteome</keyword>
<reference evidence="7" key="2">
    <citation type="submission" date="2017-12" db="EMBL/GenBank/DDBJ databases">
        <title>Genome sequence of the Bar-tailed Godwit (Limosa lapponica baueri).</title>
        <authorList>
            <person name="Lima N.C.B."/>
            <person name="Parody-Merino A.M."/>
            <person name="Battley P.F."/>
            <person name="Fidler A.E."/>
            <person name="Prosdocimi F."/>
        </authorList>
    </citation>
    <scope>NUCLEOTIDE SEQUENCE [LARGE SCALE GENOMIC DNA]</scope>
</reference>
<keyword evidence="3" id="KW-0809">Transit peptide</keyword>
<evidence type="ECO:0000256" key="1">
    <source>
        <dbReference type="ARBA" id="ARBA00004173"/>
    </source>
</evidence>
<gene>
    <name evidence="6" type="ORF">llap_19698</name>
</gene>
<dbReference type="GO" id="GO:0005739">
    <property type="term" value="C:mitochondrion"/>
    <property type="evidence" value="ECO:0007669"/>
    <property type="project" value="UniProtKB-SubCell"/>
</dbReference>
<dbReference type="OrthoDB" id="16535at2759"/>
<comment type="subcellular location">
    <subcellularLocation>
        <location evidence="1">Mitochondrion</location>
    </subcellularLocation>
</comment>
<dbReference type="PANTHER" id="PTHR13126:SF0">
    <property type="entry name" value="ATP SYNTHASE MITOCHONDRIAL F1 COMPLEX ASSEMBLY FACTOR 1"/>
    <property type="match status" value="1"/>
</dbReference>
<sequence>MGELSPNVFTEWQGLEGTSGRSSSPAPLPKQGHPEQAGEERIQIWNQYFSAKDTVYAVIPVVHEAQCLANQVQLFYATDRSQTYELVETFNHRSNEFKYMSVIAELEQSGLGRELKPAQVPDKS</sequence>
<evidence type="ECO:0000256" key="3">
    <source>
        <dbReference type="ARBA" id="ARBA00022946"/>
    </source>
</evidence>
<organism evidence="6 7">
    <name type="scientific">Limosa lapponica baueri</name>
    <dbReference type="NCBI Taxonomy" id="1758121"/>
    <lineage>
        <taxon>Eukaryota</taxon>
        <taxon>Metazoa</taxon>
        <taxon>Chordata</taxon>
        <taxon>Craniata</taxon>
        <taxon>Vertebrata</taxon>
        <taxon>Euteleostomi</taxon>
        <taxon>Archelosauria</taxon>
        <taxon>Archosauria</taxon>
        <taxon>Dinosauria</taxon>
        <taxon>Saurischia</taxon>
        <taxon>Theropoda</taxon>
        <taxon>Coelurosauria</taxon>
        <taxon>Aves</taxon>
        <taxon>Neognathae</taxon>
        <taxon>Neoaves</taxon>
        <taxon>Charadriiformes</taxon>
        <taxon>Scolopacidae</taxon>
        <taxon>Limosa</taxon>
    </lineage>
</organism>
<evidence type="ECO:0000313" key="7">
    <source>
        <dbReference type="Proteomes" id="UP000233556"/>
    </source>
</evidence>
<dbReference type="PANTHER" id="PTHR13126">
    <property type="entry name" value="CHAPERONE ATP11"/>
    <property type="match status" value="1"/>
</dbReference>
<accession>A0A2I0T885</accession>
<evidence type="ECO:0000313" key="6">
    <source>
        <dbReference type="EMBL" id="PKU29998.1"/>
    </source>
</evidence>
<feature type="region of interest" description="Disordered" evidence="5">
    <location>
        <begin position="14"/>
        <end position="39"/>
    </location>
</feature>
<dbReference type="EMBL" id="KZ515695">
    <property type="protein sequence ID" value="PKU29998.1"/>
    <property type="molecule type" value="Genomic_DNA"/>
</dbReference>
<comment type="similarity">
    <text evidence="2">Belongs to the ATP11 family.</text>
</comment>